<keyword evidence="11" id="KW-1185">Reference proteome</keyword>
<dbReference type="EMBL" id="JASJQH010007320">
    <property type="protein sequence ID" value="KAK9710782.1"/>
    <property type="molecule type" value="Genomic_DNA"/>
</dbReference>
<keyword evidence="3 7" id="KW-0812">Transmembrane</keyword>
<sequence>MKQRTNIYTLLSFILCLLFSGSVAAQNKIGDYAISPQTSVIAVVMIILGFFFCFFGHRFFKTIIFLAGFVVVGFLAYVICYKISIPNTGTKSTIYLVVAIVAGIAGGCLFMCIWSLGIAAIGALGGFALGMFILSLGDGMLISSNTGRILFIVALVIAGIISIFFFEKHVVIVGTAFAGAYMFIVGIDYFIGTGFTQHLIAFLNGEGRVFYHTNGKVYAMLASMAVLAIIGAIVQYKSYKQWSRK</sequence>
<feature type="transmembrane region" description="Helical" evidence="7">
    <location>
        <begin position="62"/>
        <end position="81"/>
    </location>
</feature>
<organism evidence="10 11">
    <name type="scientific">Basidiobolus ranarum</name>
    <dbReference type="NCBI Taxonomy" id="34480"/>
    <lineage>
        <taxon>Eukaryota</taxon>
        <taxon>Fungi</taxon>
        <taxon>Fungi incertae sedis</taxon>
        <taxon>Zoopagomycota</taxon>
        <taxon>Entomophthoromycotina</taxon>
        <taxon>Basidiobolomycetes</taxon>
        <taxon>Basidiobolales</taxon>
        <taxon>Basidiobolaceae</taxon>
        <taxon>Basidiobolus</taxon>
    </lineage>
</organism>
<keyword evidence="5 7" id="KW-0472">Membrane</keyword>
<dbReference type="InterPro" id="IPR025256">
    <property type="entry name" value="TM7S3/TM198-like_dom"/>
</dbReference>
<protein>
    <recommendedName>
        <fullName evidence="6">Transmembrane protein 198</fullName>
    </recommendedName>
</protein>
<feature type="chain" id="PRO_5046106007" description="Transmembrane protein 198" evidence="8">
    <location>
        <begin position="26"/>
        <end position="245"/>
    </location>
</feature>
<dbReference type="PANTHER" id="PTHR31247:SF5">
    <property type="entry name" value="DUF4203 DOMAIN-CONTAINING PROTEIN"/>
    <property type="match status" value="1"/>
</dbReference>
<evidence type="ECO:0000313" key="11">
    <source>
        <dbReference type="Proteomes" id="UP001479436"/>
    </source>
</evidence>
<feature type="transmembrane region" description="Helical" evidence="7">
    <location>
        <begin position="217"/>
        <end position="236"/>
    </location>
</feature>
<dbReference type="PANTHER" id="PTHR31247">
    <property type="entry name" value="TRANSMEMBRANE PROTEIN 198 FAMILY MEMBER"/>
    <property type="match status" value="1"/>
</dbReference>
<comment type="similarity">
    <text evidence="2">Belongs to the TMEM198 family.</text>
</comment>
<feature type="transmembrane region" description="Helical" evidence="7">
    <location>
        <begin position="34"/>
        <end position="55"/>
    </location>
</feature>
<evidence type="ECO:0000256" key="4">
    <source>
        <dbReference type="ARBA" id="ARBA00022989"/>
    </source>
</evidence>
<feature type="domain" description="TM7S3/TM198-like" evidence="9">
    <location>
        <begin position="42"/>
        <end position="236"/>
    </location>
</feature>
<feature type="transmembrane region" description="Helical" evidence="7">
    <location>
        <begin position="93"/>
        <end position="114"/>
    </location>
</feature>
<accession>A0ABR2VZV3</accession>
<feature type="signal peptide" evidence="8">
    <location>
        <begin position="1"/>
        <end position="25"/>
    </location>
</feature>
<evidence type="ECO:0000256" key="3">
    <source>
        <dbReference type="ARBA" id="ARBA00022692"/>
    </source>
</evidence>
<reference evidence="10 11" key="1">
    <citation type="submission" date="2023-04" db="EMBL/GenBank/DDBJ databases">
        <title>Genome of Basidiobolus ranarum AG-B5.</title>
        <authorList>
            <person name="Stajich J.E."/>
            <person name="Carter-House D."/>
            <person name="Gryganskyi A."/>
        </authorList>
    </citation>
    <scope>NUCLEOTIDE SEQUENCE [LARGE SCALE GENOMIC DNA]</scope>
    <source>
        <strain evidence="10 11">AG-B5</strain>
    </source>
</reference>
<dbReference type="InterPro" id="IPR040236">
    <property type="entry name" value="TMEM198"/>
</dbReference>
<evidence type="ECO:0000256" key="5">
    <source>
        <dbReference type="ARBA" id="ARBA00023136"/>
    </source>
</evidence>
<proteinExistence type="inferred from homology"/>
<evidence type="ECO:0000256" key="2">
    <source>
        <dbReference type="ARBA" id="ARBA00006244"/>
    </source>
</evidence>
<evidence type="ECO:0000313" key="10">
    <source>
        <dbReference type="EMBL" id="KAK9710782.1"/>
    </source>
</evidence>
<evidence type="ECO:0000259" key="9">
    <source>
        <dbReference type="Pfam" id="PF13886"/>
    </source>
</evidence>
<keyword evidence="4 7" id="KW-1133">Transmembrane helix</keyword>
<evidence type="ECO:0000256" key="7">
    <source>
        <dbReference type="SAM" id="Phobius"/>
    </source>
</evidence>
<comment type="caution">
    <text evidence="10">The sequence shown here is derived from an EMBL/GenBank/DDBJ whole genome shotgun (WGS) entry which is preliminary data.</text>
</comment>
<dbReference type="Pfam" id="PF13886">
    <property type="entry name" value="TM7S3_TM198"/>
    <property type="match status" value="1"/>
</dbReference>
<evidence type="ECO:0000256" key="6">
    <source>
        <dbReference type="ARBA" id="ARBA00049737"/>
    </source>
</evidence>
<comment type="subcellular location">
    <subcellularLocation>
        <location evidence="1">Membrane</location>
        <topology evidence="1">Multi-pass membrane protein</topology>
    </subcellularLocation>
</comment>
<dbReference type="Proteomes" id="UP001479436">
    <property type="component" value="Unassembled WGS sequence"/>
</dbReference>
<feature type="transmembrane region" description="Helical" evidence="7">
    <location>
        <begin position="148"/>
        <end position="166"/>
    </location>
</feature>
<name>A0ABR2VZV3_9FUNG</name>
<feature type="transmembrane region" description="Helical" evidence="7">
    <location>
        <begin position="121"/>
        <end position="142"/>
    </location>
</feature>
<feature type="transmembrane region" description="Helical" evidence="7">
    <location>
        <begin position="178"/>
        <end position="197"/>
    </location>
</feature>
<evidence type="ECO:0000256" key="8">
    <source>
        <dbReference type="SAM" id="SignalP"/>
    </source>
</evidence>
<evidence type="ECO:0000256" key="1">
    <source>
        <dbReference type="ARBA" id="ARBA00004141"/>
    </source>
</evidence>
<gene>
    <name evidence="10" type="ORF">K7432_008207</name>
</gene>
<keyword evidence="8" id="KW-0732">Signal</keyword>